<dbReference type="Proteomes" id="UP000317178">
    <property type="component" value="Chromosome"/>
</dbReference>
<keyword evidence="2" id="KW-1185">Reference proteome</keyword>
<dbReference type="EMBL" id="CP036281">
    <property type="protein sequence ID" value="QDU82697.1"/>
    <property type="molecule type" value="Genomic_DNA"/>
</dbReference>
<evidence type="ECO:0000313" key="2">
    <source>
        <dbReference type="Proteomes" id="UP000317178"/>
    </source>
</evidence>
<accession>A0A518CTZ0</accession>
<organism evidence="1 2">
    <name type="scientific">Polystyrenella longa</name>
    <dbReference type="NCBI Taxonomy" id="2528007"/>
    <lineage>
        <taxon>Bacteria</taxon>
        <taxon>Pseudomonadati</taxon>
        <taxon>Planctomycetota</taxon>
        <taxon>Planctomycetia</taxon>
        <taxon>Planctomycetales</taxon>
        <taxon>Planctomycetaceae</taxon>
        <taxon>Polystyrenella</taxon>
    </lineage>
</organism>
<evidence type="ECO:0000313" key="1">
    <source>
        <dbReference type="EMBL" id="QDU82697.1"/>
    </source>
</evidence>
<dbReference type="RefSeq" id="WP_144999109.1">
    <property type="nucleotide sequence ID" value="NZ_CP036281.1"/>
</dbReference>
<sequence>MNGENTSSLKWAPYPDSGKYDVGMLASMFDVSEDTVAKWITKYGVSKYQPGKKIFVEISEFWEKVKEV</sequence>
<dbReference type="AlphaFoldDB" id="A0A518CTZ0"/>
<protein>
    <submittedName>
        <fullName evidence="1">Uncharacterized protein</fullName>
    </submittedName>
</protein>
<name>A0A518CTZ0_9PLAN</name>
<reference evidence="1 2" key="1">
    <citation type="submission" date="2019-02" db="EMBL/GenBank/DDBJ databases">
        <title>Deep-cultivation of Planctomycetes and their phenomic and genomic characterization uncovers novel biology.</title>
        <authorList>
            <person name="Wiegand S."/>
            <person name="Jogler M."/>
            <person name="Boedeker C."/>
            <person name="Pinto D."/>
            <person name="Vollmers J."/>
            <person name="Rivas-Marin E."/>
            <person name="Kohn T."/>
            <person name="Peeters S.H."/>
            <person name="Heuer A."/>
            <person name="Rast P."/>
            <person name="Oberbeckmann S."/>
            <person name="Bunk B."/>
            <person name="Jeske O."/>
            <person name="Meyerdierks A."/>
            <person name="Storesund J.E."/>
            <person name="Kallscheuer N."/>
            <person name="Luecker S."/>
            <person name="Lage O.M."/>
            <person name="Pohl T."/>
            <person name="Merkel B.J."/>
            <person name="Hornburger P."/>
            <person name="Mueller R.-W."/>
            <person name="Bruemmer F."/>
            <person name="Labrenz M."/>
            <person name="Spormann A.M."/>
            <person name="Op den Camp H."/>
            <person name="Overmann J."/>
            <person name="Amann R."/>
            <person name="Jetten M.S.M."/>
            <person name="Mascher T."/>
            <person name="Medema M.H."/>
            <person name="Devos D.P."/>
            <person name="Kaster A.-K."/>
            <person name="Ovreas L."/>
            <person name="Rohde M."/>
            <person name="Galperin M.Y."/>
            <person name="Jogler C."/>
        </authorList>
    </citation>
    <scope>NUCLEOTIDE SEQUENCE [LARGE SCALE GENOMIC DNA]</scope>
    <source>
        <strain evidence="1 2">Pla110</strain>
    </source>
</reference>
<gene>
    <name evidence="1" type="ORF">Pla110_44580</name>
</gene>
<dbReference type="KEGG" id="plon:Pla110_44580"/>
<proteinExistence type="predicted"/>